<keyword evidence="1" id="KW-0472">Membrane</keyword>
<evidence type="ECO:0000313" key="5">
    <source>
        <dbReference type="Proteomes" id="UP001431572"/>
    </source>
</evidence>
<feature type="transmembrane region" description="Helical" evidence="1">
    <location>
        <begin position="345"/>
        <end position="364"/>
    </location>
</feature>
<feature type="transmembrane region" description="Helical" evidence="1">
    <location>
        <begin position="201"/>
        <end position="218"/>
    </location>
</feature>
<sequence>MNDAEIKPQPAASKSVSRIRKLYNRADKGILALCLVFILTIPLFTARIYASDEIQYFSYLHSIVFDFNLDFTNEYEYFISINPPKYESFKKDLLDKKNENNLPINVAPIGSALLWSPFYLTAHGISSLGNAVGIKAFNPNGYSPFYIFSVTFASLLYGFAGIIMCYLLAREFLSRFWAAFGCIVIWLASPLIFYMSITPPMSHANSLFAISLWVFVWYRTRGWKIEEAGRFVPGKRSLKAWFALGVLGALMTMVREQDGTVMVIVAIEALFSYRFWLRERNWSEIRRFFGSNLLLVVGLIIGFIPQIITYQFLNGHPSPSTIVGNKLRFLNPQLLGLMIDPDHGMFLWAPVLIPAIVGIIMMWFNRKLRFIGIVLFAAYFAELYISASFLTWTMAGSYGARRMVGVSLVYIVGIGYLGWWLAEHRRWMSRWVVIGLGVLFVIWNFGVIVQFSAIRNEQSRQNLDPARVVRDQFTVVPGKIIDTATKFFTKREDFFKK</sequence>
<reference evidence="3" key="2">
    <citation type="journal article" date="2024" name="Nature">
        <title>Anoxygenic phototroph of the Chloroflexota uses a type I reaction centre.</title>
        <authorList>
            <person name="Tsuji J.M."/>
            <person name="Shaw N.A."/>
            <person name="Nagashima S."/>
            <person name="Venkiteswaran J.J."/>
            <person name="Schiff S.L."/>
            <person name="Watanabe T."/>
            <person name="Fukui M."/>
            <person name="Hanada S."/>
            <person name="Tank M."/>
            <person name="Neufeld J.D."/>
        </authorList>
    </citation>
    <scope>NUCLEOTIDE SEQUENCE</scope>
    <source>
        <strain evidence="3">L227-S17</strain>
    </source>
</reference>
<feature type="transmembrane region" description="Helical" evidence="1">
    <location>
        <begin position="431"/>
        <end position="453"/>
    </location>
</feature>
<feature type="transmembrane region" description="Helical" evidence="1">
    <location>
        <begin position="404"/>
        <end position="422"/>
    </location>
</feature>
<accession>A0A8T7M2C5</accession>
<dbReference type="EMBL" id="CP128399">
    <property type="protein sequence ID" value="WJW66388.1"/>
    <property type="molecule type" value="Genomic_DNA"/>
</dbReference>
<feature type="transmembrane region" description="Helical" evidence="1">
    <location>
        <begin position="176"/>
        <end position="195"/>
    </location>
</feature>
<keyword evidence="5" id="KW-1185">Reference proteome</keyword>
<organism evidence="2 4">
    <name type="scientific">Candidatus Chlorohelix allophototropha</name>
    <dbReference type="NCBI Taxonomy" id="3003348"/>
    <lineage>
        <taxon>Bacteria</taxon>
        <taxon>Bacillati</taxon>
        <taxon>Chloroflexota</taxon>
        <taxon>Chloroflexia</taxon>
        <taxon>Candidatus Chloroheliales</taxon>
        <taxon>Candidatus Chloroheliaceae</taxon>
        <taxon>Candidatus Chlorohelix</taxon>
    </lineage>
</organism>
<feature type="transmembrane region" description="Helical" evidence="1">
    <location>
        <begin position="238"/>
        <end position="254"/>
    </location>
</feature>
<feature type="transmembrane region" description="Helical" evidence="1">
    <location>
        <begin position="289"/>
        <end position="308"/>
    </location>
</feature>
<reference evidence="2 4" key="1">
    <citation type="submission" date="2020-06" db="EMBL/GenBank/DDBJ databases">
        <title>Anoxygenic phototrophic Chloroflexota member uses a Type I reaction center.</title>
        <authorList>
            <person name="Tsuji J.M."/>
            <person name="Shaw N.A."/>
            <person name="Nagashima S."/>
            <person name="Venkiteswaran J."/>
            <person name="Schiff S.L."/>
            <person name="Hanada S."/>
            <person name="Tank M."/>
            <person name="Neufeld J.D."/>
        </authorList>
    </citation>
    <scope>NUCLEOTIDE SEQUENCE [LARGE SCALE GENOMIC DNA]</scope>
    <source>
        <strain evidence="2">L227-S17</strain>
    </source>
</reference>
<proteinExistence type="predicted"/>
<dbReference type="Proteomes" id="UP001431572">
    <property type="component" value="Chromosome 1"/>
</dbReference>
<dbReference type="RefSeq" id="WP_341468272.1">
    <property type="nucleotide sequence ID" value="NZ_CP128399.1"/>
</dbReference>
<keyword evidence="1" id="KW-1133">Transmembrane helix</keyword>
<name>A0A8T7M2C5_9CHLR</name>
<dbReference type="Proteomes" id="UP000521676">
    <property type="component" value="Unassembled WGS sequence"/>
</dbReference>
<feature type="transmembrane region" description="Helical" evidence="1">
    <location>
        <begin position="145"/>
        <end position="169"/>
    </location>
</feature>
<dbReference type="EMBL" id="JACATZ010000001">
    <property type="protein sequence ID" value="NWJ44495.1"/>
    <property type="molecule type" value="Genomic_DNA"/>
</dbReference>
<protein>
    <submittedName>
        <fullName evidence="2">Glycosyltransferase family 39 protein</fullName>
    </submittedName>
</protein>
<feature type="transmembrane region" description="Helical" evidence="1">
    <location>
        <begin position="260"/>
        <end position="277"/>
    </location>
</feature>
<gene>
    <name evidence="2" type="ORF">HXX08_01315</name>
    <name evidence="3" type="ORF">OZ401_002184</name>
</gene>
<evidence type="ECO:0000313" key="3">
    <source>
        <dbReference type="EMBL" id="WJW66388.1"/>
    </source>
</evidence>
<evidence type="ECO:0000256" key="1">
    <source>
        <dbReference type="SAM" id="Phobius"/>
    </source>
</evidence>
<evidence type="ECO:0000313" key="2">
    <source>
        <dbReference type="EMBL" id="NWJ44495.1"/>
    </source>
</evidence>
<keyword evidence="1" id="KW-0812">Transmembrane</keyword>
<feature type="transmembrane region" description="Helical" evidence="1">
    <location>
        <begin position="371"/>
        <end position="392"/>
    </location>
</feature>
<evidence type="ECO:0000313" key="4">
    <source>
        <dbReference type="Proteomes" id="UP000521676"/>
    </source>
</evidence>
<feature type="transmembrane region" description="Helical" evidence="1">
    <location>
        <begin position="30"/>
        <end position="50"/>
    </location>
</feature>
<dbReference type="AlphaFoldDB" id="A0A8T7M2C5"/>